<comment type="caution">
    <text evidence="1">The sequence shown here is derived from an EMBL/GenBank/DDBJ whole genome shotgun (WGS) entry which is preliminary data.</text>
</comment>
<reference evidence="1 2" key="1">
    <citation type="submission" date="2021-08" db="EMBL/GenBank/DDBJ databases">
        <title>WGS of actinomycetes from Thailand.</title>
        <authorList>
            <person name="Thawai C."/>
        </authorList>
    </citation>
    <scope>NUCLEOTIDE SEQUENCE [LARGE SCALE GENOMIC DNA]</scope>
    <source>
        <strain evidence="1 2">PLK6-54</strain>
    </source>
</reference>
<name>A0ABS7Q4E3_9ACTN</name>
<sequence>MIINMDARVWLPGERTGGSLDEVFQRVRDAVPSLAIECLEGPLGTDDERRFFLRVGGSLEAVEVESRPGGRPPFIISDEYQQLDAVDPVSASAAVLDFLKA</sequence>
<dbReference type="Proteomes" id="UP000778578">
    <property type="component" value="Unassembled WGS sequence"/>
</dbReference>
<accession>A0ABS7Q4E3</accession>
<protein>
    <submittedName>
        <fullName evidence="1">Uncharacterized protein</fullName>
    </submittedName>
</protein>
<keyword evidence="2" id="KW-1185">Reference proteome</keyword>
<evidence type="ECO:0000313" key="2">
    <source>
        <dbReference type="Proteomes" id="UP000778578"/>
    </source>
</evidence>
<proteinExistence type="predicted"/>
<dbReference type="RefSeq" id="WP_222962158.1">
    <property type="nucleotide sequence ID" value="NZ_JAINZZ010000008.1"/>
</dbReference>
<gene>
    <name evidence="1" type="ORF">K7862_10310</name>
</gene>
<dbReference type="EMBL" id="JAINZZ010000008">
    <property type="protein sequence ID" value="MBY8878021.1"/>
    <property type="molecule type" value="Genomic_DNA"/>
</dbReference>
<organism evidence="1 2">
    <name type="scientific">Actinacidiphila acidipaludis</name>
    <dbReference type="NCBI Taxonomy" id="2873382"/>
    <lineage>
        <taxon>Bacteria</taxon>
        <taxon>Bacillati</taxon>
        <taxon>Actinomycetota</taxon>
        <taxon>Actinomycetes</taxon>
        <taxon>Kitasatosporales</taxon>
        <taxon>Streptomycetaceae</taxon>
        <taxon>Actinacidiphila</taxon>
    </lineage>
</organism>
<evidence type="ECO:0000313" key="1">
    <source>
        <dbReference type="EMBL" id="MBY8878021.1"/>
    </source>
</evidence>